<dbReference type="InterPro" id="IPR039859">
    <property type="entry name" value="PFA4/ZDH16/20/ERF2-like"/>
</dbReference>
<accession>A0A498KMJ7</accession>
<feature type="transmembrane region" description="Helical" evidence="8">
    <location>
        <begin position="281"/>
        <end position="304"/>
    </location>
</feature>
<feature type="domain" description="Palmitoyltransferase DHHC" evidence="9">
    <location>
        <begin position="198"/>
        <end position="320"/>
    </location>
</feature>
<comment type="subcellular location">
    <subcellularLocation>
        <location evidence="1">Endomembrane system</location>
        <topology evidence="1">Multi-pass membrane protein</topology>
    </subcellularLocation>
</comment>
<protein>
    <recommendedName>
        <fullName evidence="8">S-acyltransferase</fullName>
        <ecNumber evidence="8">2.3.1.225</ecNumber>
    </recommendedName>
    <alternativeName>
        <fullName evidence="8">Palmitoyltransferase</fullName>
    </alternativeName>
</protein>
<evidence type="ECO:0000256" key="4">
    <source>
        <dbReference type="ARBA" id="ARBA00022692"/>
    </source>
</evidence>
<name>A0A498KMJ7_MALDO</name>
<dbReference type="EC" id="2.3.1.225" evidence="8"/>
<comment type="domain">
    <text evidence="8">The DHHC domain is required for palmitoyltransferase activity.</text>
</comment>
<dbReference type="GO" id="GO:0019706">
    <property type="term" value="F:protein-cysteine S-palmitoyltransferase activity"/>
    <property type="evidence" value="ECO:0007669"/>
    <property type="project" value="UniProtKB-EC"/>
</dbReference>
<evidence type="ECO:0000313" key="11">
    <source>
        <dbReference type="Proteomes" id="UP000290289"/>
    </source>
</evidence>
<keyword evidence="4 8" id="KW-0812">Transmembrane</keyword>
<dbReference type="Proteomes" id="UP000290289">
    <property type="component" value="Chromosome 1"/>
</dbReference>
<keyword evidence="6 8" id="KW-0472">Membrane</keyword>
<keyword evidence="3 8" id="KW-0808">Transferase</keyword>
<dbReference type="PANTHER" id="PTHR12246">
    <property type="entry name" value="PALMITOYLTRANSFERASE ZDHHC16"/>
    <property type="match status" value="1"/>
</dbReference>
<feature type="transmembrane region" description="Helical" evidence="8">
    <location>
        <begin position="241"/>
        <end position="261"/>
    </location>
</feature>
<evidence type="ECO:0000313" key="10">
    <source>
        <dbReference type="EMBL" id="RXI07644.1"/>
    </source>
</evidence>
<evidence type="ECO:0000256" key="5">
    <source>
        <dbReference type="ARBA" id="ARBA00022989"/>
    </source>
</evidence>
<dbReference type="InterPro" id="IPR001594">
    <property type="entry name" value="Palmitoyltrfase_DHHC"/>
</dbReference>
<organism evidence="10 11">
    <name type="scientific">Malus domestica</name>
    <name type="common">Apple</name>
    <name type="synonym">Pyrus malus</name>
    <dbReference type="NCBI Taxonomy" id="3750"/>
    <lineage>
        <taxon>Eukaryota</taxon>
        <taxon>Viridiplantae</taxon>
        <taxon>Streptophyta</taxon>
        <taxon>Embryophyta</taxon>
        <taxon>Tracheophyta</taxon>
        <taxon>Spermatophyta</taxon>
        <taxon>Magnoliopsida</taxon>
        <taxon>eudicotyledons</taxon>
        <taxon>Gunneridae</taxon>
        <taxon>Pentapetalae</taxon>
        <taxon>rosids</taxon>
        <taxon>fabids</taxon>
        <taxon>Rosales</taxon>
        <taxon>Rosaceae</taxon>
        <taxon>Amygdaloideae</taxon>
        <taxon>Maleae</taxon>
        <taxon>Malus</taxon>
    </lineage>
</organism>
<evidence type="ECO:0000256" key="8">
    <source>
        <dbReference type="RuleBase" id="RU079119"/>
    </source>
</evidence>
<dbReference type="PROSITE" id="PS50216">
    <property type="entry name" value="DHHC"/>
    <property type="match status" value="1"/>
</dbReference>
<evidence type="ECO:0000256" key="3">
    <source>
        <dbReference type="ARBA" id="ARBA00022679"/>
    </source>
</evidence>
<keyword evidence="5 8" id="KW-1133">Transmembrane helix</keyword>
<dbReference type="EMBL" id="RDQH01000327">
    <property type="protein sequence ID" value="RXI07644.1"/>
    <property type="molecule type" value="Genomic_DNA"/>
</dbReference>
<dbReference type="Pfam" id="PF01529">
    <property type="entry name" value="DHHC"/>
    <property type="match status" value="1"/>
</dbReference>
<reference evidence="10 11" key="1">
    <citation type="submission" date="2018-10" db="EMBL/GenBank/DDBJ databases">
        <title>A high-quality apple genome assembly.</title>
        <authorList>
            <person name="Hu J."/>
        </authorList>
    </citation>
    <scope>NUCLEOTIDE SEQUENCE [LARGE SCALE GENOMIC DNA]</scope>
    <source>
        <strain evidence="11">cv. HFTH1</strain>
        <tissue evidence="10">Young leaf</tissue>
    </source>
</reference>
<feature type="transmembrane region" description="Helical" evidence="8">
    <location>
        <begin position="120"/>
        <end position="141"/>
    </location>
</feature>
<gene>
    <name evidence="10" type="ORF">DVH24_005417</name>
</gene>
<comment type="catalytic activity">
    <reaction evidence="8">
        <text>L-cysteinyl-[protein] + hexadecanoyl-CoA = S-hexadecanoyl-L-cysteinyl-[protein] + CoA</text>
        <dbReference type="Rhea" id="RHEA:36683"/>
        <dbReference type="Rhea" id="RHEA-COMP:10131"/>
        <dbReference type="Rhea" id="RHEA-COMP:11032"/>
        <dbReference type="ChEBI" id="CHEBI:29950"/>
        <dbReference type="ChEBI" id="CHEBI:57287"/>
        <dbReference type="ChEBI" id="CHEBI:57379"/>
        <dbReference type="ChEBI" id="CHEBI:74151"/>
        <dbReference type="EC" id="2.3.1.225"/>
    </reaction>
</comment>
<proteinExistence type="inferred from homology"/>
<evidence type="ECO:0000259" key="9">
    <source>
        <dbReference type="Pfam" id="PF01529"/>
    </source>
</evidence>
<evidence type="ECO:0000256" key="7">
    <source>
        <dbReference type="ARBA" id="ARBA00023315"/>
    </source>
</evidence>
<evidence type="ECO:0000256" key="1">
    <source>
        <dbReference type="ARBA" id="ARBA00004127"/>
    </source>
</evidence>
<keyword evidence="7 8" id="KW-0012">Acyltransferase</keyword>
<dbReference type="STRING" id="3750.A0A498KMJ7"/>
<evidence type="ECO:0000256" key="2">
    <source>
        <dbReference type="ARBA" id="ARBA00008574"/>
    </source>
</evidence>
<comment type="caution">
    <text evidence="10">The sequence shown here is derived from an EMBL/GenBank/DDBJ whole genome shotgun (WGS) entry which is preliminary data.</text>
</comment>
<dbReference type="GO" id="GO:0012505">
    <property type="term" value="C:endomembrane system"/>
    <property type="evidence" value="ECO:0007669"/>
    <property type="project" value="UniProtKB-SubCell"/>
</dbReference>
<comment type="similarity">
    <text evidence="2 8">Belongs to the DHHC palmitoyltransferase family.</text>
</comment>
<keyword evidence="11" id="KW-1185">Reference proteome</keyword>
<feature type="transmembrane region" description="Helical" evidence="8">
    <location>
        <begin position="83"/>
        <end position="108"/>
    </location>
</feature>
<dbReference type="AlphaFoldDB" id="A0A498KMJ7"/>
<sequence>MQHLTNDLVESLTASISKSRNTPILLRNTLILAPDIWKRLFPLRTRRPITLPQFQTGISRPFRVPINSGMEINMFRLCSGLKVIGYFMILLVAAIISVSYYAIVVVTWGPELLRGGVHSFLAFFIIVMFHILLVMLLWSYFMVVFKDPGSVPENWKPLIEEENLEAGSSLTLSENIEPEAFTSTQSSDGRERRPQVGYCSRCQNGKPPRCHHCSVCQRCVLKMDHHCVWVVNCVGARNYKFFLLFLLYTFLETTMDTLVLLPNFIDFFSEATDHSESPGNLAVIFLTFVLNLAFALSLLCFVVMHASLLSSNTTTVEVHEKRGAIRWKYDLGRKKNFEQVFGTKKALWLLPLFSKEDLDNVPALRGLEFPTLSDTQA</sequence>
<evidence type="ECO:0000256" key="6">
    <source>
        <dbReference type="ARBA" id="ARBA00023136"/>
    </source>
</evidence>